<evidence type="ECO:0000313" key="1">
    <source>
        <dbReference type="EMBL" id="CAH0525725.1"/>
    </source>
</evidence>
<sequence length="53" mass="6134">MQVNSNTSARTDESPKIRQAWRVVILCNRQKTKKQLIMPCLYPNFATKSLPDL</sequence>
<protein>
    <submittedName>
        <fullName evidence="1">Uncharacterized protein</fullName>
    </submittedName>
</protein>
<proteinExistence type="predicted"/>
<reference evidence="1" key="1">
    <citation type="submission" date="2021-12" db="EMBL/GenBank/DDBJ databases">
        <authorList>
            <person name="Rodrigo-Torres L."/>
            <person name="Arahal R. D."/>
            <person name="Lucena T."/>
        </authorList>
    </citation>
    <scope>NUCLEOTIDE SEQUENCE</scope>
    <source>
        <strain evidence="1">CECT 8226</strain>
    </source>
</reference>
<keyword evidence="2" id="KW-1185">Reference proteome</keyword>
<organism evidence="1 2">
    <name type="scientific">Vibrio hippocampi</name>
    <dbReference type="NCBI Taxonomy" id="654686"/>
    <lineage>
        <taxon>Bacteria</taxon>
        <taxon>Pseudomonadati</taxon>
        <taxon>Pseudomonadota</taxon>
        <taxon>Gammaproteobacteria</taxon>
        <taxon>Vibrionales</taxon>
        <taxon>Vibrionaceae</taxon>
        <taxon>Vibrio</taxon>
    </lineage>
</organism>
<dbReference type="Proteomes" id="UP000838160">
    <property type="component" value="Unassembled WGS sequence"/>
</dbReference>
<comment type="caution">
    <text evidence="1">The sequence shown here is derived from an EMBL/GenBank/DDBJ whole genome shotgun (WGS) entry which is preliminary data.</text>
</comment>
<evidence type="ECO:0000313" key="2">
    <source>
        <dbReference type="Proteomes" id="UP000838160"/>
    </source>
</evidence>
<dbReference type="EMBL" id="CAKLCM010000002">
    <property type="protein sequence ID" value="CAH0525725.1"/>
    <property type="molecule type" value="Genomic_DNA"/>
</dbReference>
<gene>
    <name evidence="1" type="ORF">VHP8226_01255</name>
</gene>
<name>A0ABN8DGP6_9VIBR</name>
<accession>A0ABN8DGP6</accession>